<accession>A0ABY4RGM2</accession>
<keyword evidence="2" id="KW-1185">Reference proteome</keyword>
<evidence type="ECO:0000313" key="1">
    <source>
        <dbReference type="EMBL" id="UQZ81377.1"/>
    </source>
</evidence>
<gene>
    <name evidence="1" type="ORF">SK3146_00533</name>
</gene>
<dbReference type="EMBL" id="CP027059">
    <property type="protein sequence ID" value="UQZ81377.1"/>
    <property type="molecule type" value="Genomic_DNA"/>
</dbReference>
<organism evidence="1 2">
    <name type="scientific">Paenibacillus konkukensis</name>
    <dbReference type="NCBI Taxonomy" id="2020716"/>
    <lineage>
        <taxon>Bacteria</taxon>
        <taxon>Bacillati</taxon>
        <taxon>Bacillota</taxon>
        <taxon>Bacilli</taxon>
        <taxon>Bacillales</taxon>
        <taxon>Paenibacillaceae</taxon>
        <taxon>Paenibacillus</taxon>
    </lineage>
</organism>
<dbReference type="RefSeq" id="WP_249863619.1">
    <property type="nucleotide sequence ID" value="NZ_CP027059.1"/>
</dbReference>
<reference evidence="1" key="2">
    <citation type="journal article" date="2021" name="J Anim Sci Technol">
        <title>Complete genome sequence of Paenibacillus konkukensis sp. nov. SK3146 as a potential probiotic strain.</title>
        <authorList>
            <person name="Jung H.I."/>
            <person name="Park S."/>
            <person name="Niu K.M."/>
            <person name="Lee S.W."/>
            <person name="Kothari D."/>
            <person name="Yi K.J."/>
            <person name="Kim S.K."/>
        </authorList>
    </citation>
    <scope>NUCLEOTIDE SEQUENCE</scope>
    <source>
        <strain evidence="1">SK3146</strain>
    </source>
</reference>
<dbReference type="Proteomes" id="UP001057134">
    <property type="component" value="Chromosome"/>
</dbReference>
<name>A0ABY4RGM2_9BACL</name>
<evidence type="ECO:0000313" key="2">
    <source>
        <dbReference type="Proteomes" id="UP001057134"/>
    </source>
</evidence>
<sequence>MQTRQATIPVPSRWGINAYAGSRPVIWGTLVISSVDANGRLTGSINFRGTPIPVQGHWNERSRQIRFDSPYAHFTGTLSVFDDPSIRIRHLVLNGTLLMKSPSIQAGEHGTWIATTQLCLPQAYQGQPATAGMPPVGVFVTADFTSNPC</sequence>
<protein>
    <submittedName>
        <fullName evidence="1">Uncharacterized protein</fullName>
    </submittedName>
</protein>
<proteinExistence type="predicted"/>
<reference evidence="1" key="1">
    <citation type="submission" date="2018-02" db="EMBL/GenBank/DDBJ databases">
        <authorList>
            <person name="Kim S.-K."/>
            <person name="Jung H.-I."/>
            <person name="Lee S.-W."/>
        </authorList>
    </citation>
    <scope>NUCLEOTIDE SEQUENCE</scope>
    <source>
        <strain evidence="1">SK3146</strain>
    </source>
</reference>